<dbReference type="Proteomes" id="UP000694843">
    <property type="component" value="Unplaced"/>
</dbReference>
<organism evidence="2 3">
    <name type="scientific">Hyalella azteca</name>
    <name type="common">Amphipod</name>
    <dbReference type="NCBI Taxonomy" id="294128"/>
    <lineage>
        <taxon>Eukaryota</taxon>
        <taxon>Metazoa</taxon>
        <taxon>Ecdysozoa</taxon>
        <taxon>Arthropoda</taxon>
        <taxon>Crustacea</taxon>
        <taxon>Multicrustacea</taxon>
        <taxon>Malacostraca</taxon>
        <taxon>Eumalacostraca</taxon>
        <taxon>Peracarida</taxon>
        <taxon>Amphipoda</taxon>
        <taxon>Senticaudata</taxon>
        <taxon>Talitrida</taxon>
        <taxon>Talitroidea</taxon>
        <taxon>Hyalellidae</taxon>
        <taxon>Hyalella</taxon>
    </lineage>
</organism>
<dbReference type="InterPro" id="IPR035914">
    <property type="entry name" value="Sperma_CUB_dom_sf"/>
</dbReference>
<keyword evidence="2" id="KW-1185">Reference proteome</keyword>
<dbReference type="OrthoDB" id="6359265at2759"/>
<evidence type="ECO:0000313" key="3">
    <source>
        <dbReference type="RefSeq" id="XP_018016121.1"/>
    </source>
</evidence>
<sequence>MCVGNNYCRHKLTVAPDDHLVGEKKMALNFYSKLLRNIVVLTVMLLSWLEAAAAVEVTTILAPGNMDEARTSYLKIGEHAYSYNLKSSADEPIEGFSFKSTVTKTDHIKTGDGNLIGSKDTVDFQECSCEENECSCPVGYGVMINRLNSSSVFTFEADDTFSVMTWVDKNETSTLSEACFFIIGSYEIKNENDLRDLTTFYITTTDSVIITMMSDECDIEVWYAAIRPEFNTTTISHTSGTIAFPDDAQVLIEGWGYPPQKRLEYVFSYPENYAVEFSIAKQDLGSRSTYLHDFSLSNCTQNDFLLIGLGDEILAGTDMLLYGRAATNLTIRVNYHKAHVVFYGDYHEQLATGFSINYKAIRDTLVVLPTPPPSTAPPPISLPLPTTWAAIDSAQASYSTTSSLEDAFTATLSSVATAYIQRIGLPVTPPPSVSATDVHVYAITTCSGHVCSSTCAAFNFSISKLDATGDNWAFTTSVLDDMIRDPALQEQWEQMCSDCEPCEETVDHESWGAIGGVVAFLLVVTALLAAAAWVFTAKNNKNKAHHQYMETLKQEKADRRRRSSGDVSVIGAPMKTHRRSLPFRSRSSTCSSQLTVEHYDIAGFTDFDLYDDFEEITNTYDGSFVNLSYDHDQHQTEWVKQLDALPLAQAPTQAASIQNQNLASETLEESKL</sequence>
<feature type="transmembrane region" description="Helical" evidence="1">
    <location>
        <begin position="511"/>
        <end position="535"/>
    </location>
</feature>
<dbReference type="KEGG" id="hazt:108672879"/>
<dbReference type="SUPFAM" id="SSF49854">
    <property type="entry name" value="Spermadhesin, CUB domain"/>
    <property type="match status" value="1"/>
</dbReference>
<dbReference type="GeneID" id="108672879"/>
<dbReference type="Gene3D" id="2.60.120.290">
    <property type="entry name" value="Spermadhesin, CUB domain"/>
    <property type="match status" value="1"/>
</dbReference>
<evidence type="ECO:0000313" key="2">
    <source>
        <dbReference type="Proteomes" id="UP000694843"/>
    </source>
</evidence>
<protein>
    <submittedName>
        <fullName evidence="3">Uncharacterized protein LOC108672879</fullName>
    </submittedName>
</protein>
<name>A0A8B7NSW7_HYAAZ</name>
<evidence type="ECO:0000256" key="1">
    <source>
        <dbReference type="SAM" id="Phobius"/>
    </source>
</evidence>
<accession>A0A8B7NSW7</accession>
<gene>
    <name evidence="3" type="primary">LOC108672879</name>
</gene>
<reference evidence="3" key="1">
    <citation type="submission" date="2025-08" db="UniProtKB">
        <authorList>
            <consortium name="RefSeq"/>
        </authorList>
    </citation>
    <scope>IDENTIFICATION</scope>
    <source>
        <tissue evidence="3">Whole organism</tissue>
    </source>
</reference>
<keyword evidence="1" id="KW-0472">Membrane</keyword>
<feature type="transmembrane region" description="Helical" evidence="1">
    <location>
        <begin position="34"/>
        <end position="55"/>
    </location>
</feature>
<keyword evidence="1" id="KW-1133">Transmembrane helix</keyword>
<dbReference type="RefSeq" id="XP_018016121.1">
    <property type="nucleotide sequence ID" value="XM_018160632.2"/>
</dbReference>
<proteinExistence type="predicted"/>
<keyword evidence="1" id="KW-0812">Transmembrane</keyword>
<dbReference type="AlphaFoldDB" id="A0A8B7NSW7"/>